<name>A0ABU4W2B5_9HYPH</name>
<keyword evidence="3" id="KW-1185">Reference proteome</keyword>
<dbReference type="Proteomes" id="UP001277561">
    <property type="component" value="Unassembled WGS sequence"/>
</dbReference>
<organism evidence="2 3">
    <name type="scientific">Agrobacterium rosae</name>
    <dbReference type="NCBI Taxonomy" id="1972867"/>
    <lineage>
        <taxon>Bacteria</taxon>
        <taxon>Pseudomonadati</taxon>
        <taxon>Pseudomonadota</taxon>
        <taxon>Alphaproteobacteria</taxon>
        <taxon>Hyphomicrobiales</taxon>
        <taxon>Rhizobiaceae</taxon>
        <taxon>Rhizobium/Agrobacterium group</taxon>
        <taxon>Agrobacterium</taxon>
    </lineage>
</organism>
<feature type="compositionally biased region" description="Basic and acidic residues" evidence="1">
    <location>
        <begin position="88"/>
        <end position="101"/>
    </location>
</feature>
<dbReference type="EMBL" id="JAVRAD010000013">
    <property type="protein sequence ID" value="MDX8331925.1"/>
    <property type="molecule type" value="Genomic_DNA"/>
</dbReference>
<dbReference type="RefSeq" id="WP_167397910.1">
    <property type="nucleotide sequence ID" value="NZ_JABAIN010000004.1"/>
</dbReference>
<protein>
    <submittedName>
        <fullName evidence="2">Uncharacterized protein</fullName>
    </submittedName>
</protein>
<feature type="region of interest" description="Disordered" evidence="1">
    <location>
        <begin position="47"/>
        <end position="124"/>
    </location>
</feature>
<feature type="compositionally biased region" description="Polar residues" evidence="1">
    <location>
        <begin position="102"/>
        <end position="113"/>
    </location>
</feature>
<feature type="compositionally biased region" description="Basic and acidic residues" evidence="1">
    <location>
        <begin position="51"/>
        <end position="72"/>
    </location>
</feature>
<gene>
    <name evidence="2" type="ORF">RMS29_22165</name>
</gene>
<evidence type="ECO:0000313" key="2">
    <source>
        <dbReference type="EMBL" id="MDX8331925.1"/>
    </source>
</evidence>
<reference evidence="2" key="1">
    <citation type="journal article" date="2023" name="Phytobiomes J">
        <title>Deciphering the key players within the bacterial microbiota associated with aerial crown gall tumors on rhododendron: Insights into the gallobiome.</title>
        <authorList>
            <person name="Kuzmanovic N."/>
            <person name="Nesme J."/>
            <person name="Wolf J."/>
            <person name="Neumann-Schaal M."/>
            <person name="Petersen J."/>
            <person name="Fernandez-Gnecco G."/>
            <person name="Sproeer C."/>
            <person name="Bunk B."/>
            <person name="Overmann J."/>
            <person name="Sorensen S.J."/>
            <person name="Idczak E."/>
            <person name="Smalla K."/>
        </authorList>
    </citation>
    <scope>NUCLEOTIDE SEQUENCE [LARGE SCALE GENOMIC DNA]</scope>
    <source>
        <strain evidence="2">Rho-14.1</strain>
    </source>
</reference>
<sequence length="124" mass="13972">MNGSVKFSRRGETVENPIPNTNLVELQNLTGKAFHFTLLPAVPTRFSPPDQHCHNEQRKQDKPCQRKGHEQRGVTATFFQAGAQWPGFRHDGHRKSSDKTTARNTCDQNQYVGDSSHPPSYGVE</sequence>
<evidence type="ECO:0000256" key="1">
    <source>
        <dbReference type="SAM" id="MobiDB-lite"/>
    </source>
</evidence>
<proteinExistence type="predicted"/>
<comment type="caution">
    <text evidence="2">The sequence shown here is derived from an EMBL/GenBank/DDBJ whole genome shotgun (WGS) entry which is preliminary data.</text>
</comment>
<accession>A0ABU4W2B5</accession>
<evidence type="ECO:0000313" key="3">
    <source>
        <dbReference type="Proteomes" id="UP001277561"/>
    </source>
</evidence>
<dbReference type="GeneID" id="86882841"/>